<evidence type="ECO:0000256" key="1">
    <source>
        <dbReference type="SAM" id="MobiDB-lite"/>
    </source>
</evidence>
<name>A0A7C4MMW7_9BACT</name>
<sequence length="739" mass="82369">MKTIHPYLRFIGYVVVVMLLNAAGSTLFARFDLTANRMYSLSEVSRSVVRTLSEPLTIHVFFSRNLPAPHNNTERYLHDLLEAYGVYANDRFSYVFHDVDMKQATAEAEKNLRLAESYGITPVQIQVVENDEITFQKAYMGLVILHGDLIERIPAVTNTDGLEYKLTTAIQKLNNKISALLRIKDPIQVRLFYSPSLSAIAPYIGLKDLSRLPEDIKAMVDRLNARLYNKLAFSHIDPAQSGLSDEELAARQIMTLKWPAIDNGRVPAGRGSIGLLIEHDGKTKSIPLLQVFNVPILGTQYSMPELQRIEDQINAQAESLIDINERLGYLADHGSPSLYGPPPMGPQPQRTPESLDIFRQIVDDTYSLKEIRLKDGPIPDEFHTLVIAGPTEPFSDYELFQIDQFLMKGNNLAVFLDMFQESRAQGMFQQGGTHEPVSTGLEKLLAHYGIQVESSIVMDESCYKQQVPQQFGGGERPLYFAPLIKNETIVKDHDFMKPIKGLIGYRMSPLTLNEERLKETGLKGSYLFSSSDKSWEMKPPIRLNPMMIAPPGQAERGRKWLACLVEGELPSYFAGKPLPEKPKAPEPEATEEDDATTPGDPANSGTKPTEPAKPKPPAVDLSGVTPEGARIDKGKPGKIFLTTSSALLTDVILDEAGRSPNAIWVMNTIDYLNNRENVARMRGKEQRFNPIAEVSPAVKTGIKFLNVAGLPILVILAGLGVYAGRTARKRRIQQRFQRG</sequence>
<feature type="region of interest" description="Disordered" evidence="1">
    <location>
        <begin position="574"/>
        <end position="636"/>
    </location>
</feature>
<feature type="domain" description="DUF7088" evidence="4">
    <location>
        <begin position="36"/>
        <end position="144"/>
    </location>
</feature>
<dbReference type="AlphaFoldDB" id="A0A7C4MMW7"/>
<feature type="compositionally biased region" description="Low complexity" evidence="1">
    <location>
        <begin position="596"/>
        <end position="609"/>
    </location>
</feature>
<keyword evidence="2" id="KW-0472">Membrane</keyword>
<dbReference type="Pfam" id="PF09822">
    <property type="entry name" value="ABC_transp_aux"/>
    <property type="match status" value="1"/>
</dbReference>
<protein>
    <submittedName>
        <fullName evidence="5">ABC transporter permease</fullName>
    </submittedName>
</protein>
<evidence type="ECO:0000259" key="3">
    <source>
        <dbReference type="Pfam" id="PF09822"/>
    </source>
</evidence>
<keyword evidence="2" id="KW-0812">Transmembrane</keyword>
<reference evidence="5" key="1">
    <citation type="journal article" date="2020" name="mSystems">
        <title>Genome- and Community-Level Interaction Insights into Carbon Utilization and Element Cycling Functions of Hydrothermarchaeota in Hydrothermal Sediment.</title>
        <authorList>
            <person name="Zhou Z."/>
            <person name="Liu Y."/>
            <person name="Xu W."/>
            <person name="Pan J."/>
            <person name="Luo Z.H."/>
            <person name="Li M."/>
        </authorList>
    </citation>
    <scope>NUCLEOTIDE SEQUENCE [LARGE SCALE GENOMIC DNA]</scope>
    <source>
        <strain evidence="5">SpSt-477</strain>
    </source>
</reference>
<feature type="transmembrane region" description="Helical" evidence="2">
    <location>
        <begin position="704"/>
        <end position="724"/>
    </location>
</feature>
<dbReference type="Pfam" id="PF23357">
    <property type="entry name" value="DUF7088"/>
    <property type="match status" value="1"/>
</dbReference>
<organism evidence="5">
    <name type="scientific">Desulfatirhabdium butyrativorans</name>
    <dbReference type="NCBI Taxonomy" id="340467"/>
    <lineage>
        <taxon>Bacteria</taxon>
        <taxon>Pseudomonadati</taxon>
        <taxon>Thermodesulfobacteriota</taxon>
        <taxon>Desulfobacteria</taxon>
        <taxon>Desulfobacterales</taxon>
        <taxon>Desulfatirhabdiaceae</taxon>
        <taxon>Desulfatirhabdium</taxon>
    </lineage>
</organism>
<feature type="transmembrane region" description="Helical" evidence="2">
    <location>
        <begin position="7"/>
        <end position="29"/>
    </location>
</feature>
<dbReference type="EMBL" id="DSUH01000011">
    <property type="protein sequence ID" value="HGU31304.1"/>
    <property type="molecule type" value="Genomic_DNA"/>
</dbReference>
<keyword evidence="2" id="KW-1133">Transmembrane helix</keyword>
<evidence type="ECO:0000256" key="2">
    <source>
        <dbReference type="SAM" id="Phobius"/>
    </source>
</evidence>
<proteinExistence type="predicted"/>
<comment type="caution">
    <text evidence="5">The sequence shown here is derived from an EMBL/GenBank/DDBJ whole genome shotgun (WGS) entry which is preliminary data.</text>
</comment>
<dbReference type="InterPro" id="IPR055396">
    <property type="entry name" value="DUF7088"/>
</dbReference>
<feature type="domain" description="ABC-type uncharacterised transport system" evidence="3">
    <location>
        <begin position="326"/>
        <end position="590"/>
    </location>
</feature>
<accession>A0A7C4MMW7</accession>
<evidence type="ECO:0000259" key="4">
    <source>
        <dbReference type="Pfam" id="PF23357"/>
    </source>
</evidence>
<gene>
    <name evidence="5" type="ORF">ENS29_00435</name>
</gene>
<evidence type="ECO:0000313" key="5">
    <source>
        <dbReference type="EMBL" id="HGU31304.1"/>
    </source>
</evidence>
<dbReference type="InterPro" id="IPR019196">
    <property type="entry name" value="ABC_transp_unknown"/>
</dbReference>